<protein>
    <submittedName>
        <fullName evidence="1">Uncharacterized protein</fullName>
    </submittedName>
</protein>
<keyword evidence="2" id="KW-1185">Reference proteome</keyword>
<dbReference type="AlphaFoldDB" id="A0A329MHB1"/>
<comment type="caution">
    <text evidence="1">The sequence shown here is derived from an EMBL/GenBank/DDBJ whole genome shotgun (WGS) entry which is preliminary data.</text>
</comment>
<reference evidence="1 2" key="1">
    <citation type="journal article" date="2009" name="Int. J. Syst. Evol. Microbiol.">
        <title>Paenibacillus contaminans sp. nov., isolated from a contaminated laboratory plate.</title>
        <authorList>
            <person name="Chou J.H."/>
            <person name="Lee J.H."/>
            <person name="Lin M.C."/>
            <person name="Chang P.S."/>
            <person name="Arun A.B."/>
            <person name="Young C.C."/>
            <person name="Chen W.M."/>
        </authorList>
    </citation>
    <scope>NUCLEOTIDE SEQUENCE [LARGE SCALE GENOMIC DNA]</scope>
    <source>
        <strain evidence="1 2">CKOBP-6</strain>
    </source>
</reference>
<proteinExistence type="predicted"/>
<dbReference type="RefSeq" id="WP_113032979.1">
    <property type="nucleotide sequence ID" value="NZ_QMFB01000013.1"/>
</dbReference>
<evidence type="ECO:0000313" key="2">
    <source>
        <dbReference type="Proteomes" id="UP000250369"/>
    </source>
</evidence>
<dbReference type="Proteomes" id="UP000250369">
    <property type="component" value="Unassembled WGS sequence"/>
</dbReference>
<gene>
    <name evidence="1" type="ORF">DQG23_21715</name>
</gene>
<evidence type="ECO:0000313" key="1">
    <source>
        <dbReference type="EMBL" id="RAV19160.1"/>
    </source>
</evidence>
<accession>A0A329MHB1</accession>
<organism evidence="1 2">
    <name type="scientific">Paenibacillus contaminans</name>
    <dbReference type="NCBI Taxonomy" id="450362"/>
    <lineage>
        <taxon>Bacteria</taxon>
        <taxon>Bacillati</taxon>
        <taxon>Bacillota</taxon>
        <taxon>Bacilli</taxon>
        <taxon>Bacillales</taxon>
        <taxon>Paenibacillaceae</taxon>
        <taxon>Paenibacillus</taxon>
    </lineage>
</organism>
<name>A0A329MHB1_9BACL</name>
<sequence>MAQSGTGSTEMQRKLTLLAQSPEISEERDYASLLLEIAGGTALALAANESFEAQTGATLSSWASQ</sequence>
<dbReference type="EMBL" id="QMFB01000013">
    <property type="protein sequence ID" value="RAV19160.1"/>
    <property type="molecule type" value="Genomic_DNA"/>
</dbReference>